<dbReference type="PANTHER" id="PTHR33643">
    <property type="entry name" value="UREASE ACCESSORY PROTEIN D"/>
    <property type="match status" value="1"/>
</dbReference>
<dbReference type="EMBL" id="FNNZ01000010">
    <property type="protein sequence ID" value="SDW89648.1"/>
    <property type="molecule type" value="Genomic_DNA"/>
</dbReference>
<comment type="similarity">
    <text evidence="1 4">Belongs to the UreD family.</text>
</comment>
<dbReference type="RefSeq" id="WP_093032178.1">
    <property type="nucleotide sequence ID" value="NZ_FNNZ01000010.1"/>
</dbReference>
<dbReference type="AlphaFoldDB" id="A0A1H2XA65"/>
<keyword evidence="3 4" id="KW-0143">Chaperone</keyword>
<keyword evidence="4" id="KW-0963">Cytoplasm</keyword>
<comment type="subcellular location">
    <subcellularLocation>
        <location evidence="4">Cytoplasm</location>
    </subcellularLocation>
</comment>
<dbReference type="Pfam" id="PF01774">
    <property type="entry name" value="UreD"/>
    <property type="match status" value="1"/>
</dbReference>
<evidence type="ECO:0000256" key="3">
    <source>
        <dbReference type="ARBA" id="ARBA00023186"/>
    </source>
</evidence>
<dbReference type="Proteomes" id="UP000198816">
    <property type="component" value="Unassembled WGS sequence"/>
</dbReference>
<reference evidence="6" key="1">
    <citation type="submission" date="2016-10" db="EMBL/GenBank/DDBJ databases">
        <authorList>
            <person name="Varghese N."/>
            <person name="Submissions S."/>
        </authorList>
    </citation>
    <scope>NUCLEOTIDE SEQUENCE [LARGE SCALE GENOMIC DNA]</scope>
    <source>
        <strain evidence="6">DSM 217</strain>
    </source>
</reference>
<evidence type="ECO:0000313" key="5">
    <source>
        <dbReference type="EMBL" id="SDW89648.1"/>
    </source>
</evidence>
<keyword evidence="6" id="KW-1185">Reference proteome</keyword>
<comment type="function">
    <text evidence="4">Required for maturation of urease via the functional incorporation of the urease nickel metallocenter.</text>
</comment>
<accession>A0A1H2XA65</accession>
<organism evidence="5 6">
    <name type="scientific">Thiocapsa roseopersicina</name>
    <dbReference type="NCBI Taxonomy" id="1058"/>
    <lineage>
        <taxon>Bacteria</taxon>
        <taxon>Pseudomonadati</taxon>
        <taxon>Pseudomonadota</taxon>
        <taxon>Gammaproteobacteria</taxon>
        <taxon>Chromatiales</taxon>
        <taxon>Chromatiaceae</taxon>
        <taxon>Thiocapsa</taxon>
    </lineage>
</organism>
<dbReference type="PANTHER" id="PTHR33643:SF1">
    <property type="entry name" value="UREASE ACCESSORY PROTEIN D"/>
    <property type="match status" value="1"/>
</dbReference>
<dbReference type="OrthoDB" id="9798842at2"/>
<gene>
    <name evidence="4" type="primary">ureD</name>
    <name evidence="5" type="ORF">SAMN05421783_11098</name>
</gene>
<evidence type="ECO:0000256" key="2">
    <source>
        <dbReference type="ARBA" id="ARBA00022988"/>
    </source>
</evidence>
<evidence type="ECO:0000256" key="4">
    <source>
        <dbReference type="HAMAP-Rule" id="MF_01384"/>
    </source>
</evidence>
<evidence type="ECO:0000256" key="1">
    <source>
        <dbReference type="ARBA" id="ARBA00007177"/>
    </source>
</evidence>
<keyword evidence="2 4" id="KW-0996">Nickel insertion</keyword>
<dbReference type="GO" id="GO:0016151">
    <property type="term" value="F:nickel cation binding"/>
    <property type="evidence" value="ECO:0007669"/>
    <property type="project" value="UniProtKB-UniRule"/>
</dbReference>
<comment type="subunit">
    <text evidence="4">UreD, UreF and UreG form a complex that acts as a GTP-hydrolysis-dependent molecular chaperone, activating the urease apoprotein by helping to assemble the nickel containing metallocenter of UreC. The UreE protein probably delivers the nickel.</text>
</comment>
<dbReference type="InterPro" id="IPR002669">
    <property type="entry name" value="UreD"/>
</dbReference>
<evidence type="ECO:0000313" key="6">
    <source>
        <dbReference type="Proteomes" id="UP000198816"/>
    </source>
</evidence>
<protein>
    <recommendedName>
        <fullName evidence="4">Urease accessory protein UreD</fullName>
    </recommendedName>
</protein>
<name>A0A1H2XA65_THIRO</name>
<dbReference type="STRING" id="1058.SAMN05421783_11098"/>
<dbReference type="GO" id="GO:0005737">
    <property type="term" value="C:cytoplasm"/>
    <property type="evidence" value="ECO:0007669"/>
    <property type="project" value="UniProtKB-SubCell"/>
</dbReference>
<dbReference type="HAMAP" id="MF_01384">
    <property type="entry name" value="UreD"/>
    <property type="match status" value="1"/>
</dbReference>
<proteinExistence type="inferred from homology"/>
<sequence length="289" mass="30662">MSARTDPSTTGTVAPTLPADAGWQANLKLEIALRHGRSRVVGKHQLGPLAIQRPFYPEGAPCHLYLLHPPGGVVGGDRLEVEIQVAGGAHALVTAPGAIKFYRSAGPLGVQTQRLLVAAGGVLEWFPHENIFFPGASCRLSTQVALSGDARFIGWEIQCLGRPTIGERFGDGRAEIALTLSRDDRPLLTDRLRVAGTSSLDGPAGLRGFPVCATFIATGAGADALEAARHRLSKITAFPVGATLIDDLLVVRGLAPEVEPVSRLFIRLWSDLRPGLLGLDASIPRIWAT</sequence>